<evidence type="ECO:0000313" key="2">
    <source>
        <dbReference type="Proteomes" id="UP000467214"/>
    </source>
</evidence>
<keyword evidence="2" id="KW-1185">Reference proteome</keyword>
<comment type="caution">
    <text evidence="1">The sequence shown here is derived from an EMBL/GenBank/DDBJ whole genome shotgun (WGS) entry which is preliminary data.</text>
</comment>
<dbReference type="EMBL" id="WSSB01000006">
    <property type="protein sequence ID" value="MXR36976.1"/>
    <property type="molecule type" value="Genomic_DNA"/>
</dbReference>
<proteinExistence type="predicted"/>
<name>A0A845BRZ4_9NEIS</name>
<organism evidence="1 2">
    <name type="scientific">Craterilacuibacter sinensis</name>
    <dbReference type="NCBI Taxonomy" id="2686017"/>
    <lineage>
        <taxon>Bacteria</taxon>
        <taxon>Pseudomonadati</taxon>
        <taxon>Pseudomonadota</taxon>
        <taxon>Betaproteobacteria</taxon>
        <taxon>Neisseriales</taxon>
        <taxon>Neisseriaceae</taxon>
        <taxon>Craterilacuibacter</taxon>
    </lineage>
</organism>
<dbReference type="AlphaFoldDB" id="A0A845BRZ4"/>
<gene>
    <name evidence="1" type="ORF">GQF02_08325</name>
</gene>
<protein>
    <submittedName>
        <fullName evidence="1">Uncharacterized protein</fullName>
    </submittedName>
</protein>
<dbReference type="Proteomes" id="UP000467214">
    <property type="component" value="Unassembled WGS sequence"/>
</dbReference>
<reference evidence="1 2" key="1">
    <citation type="submission" date="2019-12" db="EMBL/GenBank/DDBJ databases">
        <title>Neisseriaceae gen. nov. sp. Genome sequencing and assembly.</title>
        <authorList>
            <person name="Liu Z."/>
            <person name="Li A."/>
        </authorList>
    </citation>
    <scope>NUCLEOTIDE SEQUENCE [LARGE SCALE GENOMIC DNA]</scope>
    <source>
        <strain evidence="1 2">B2N2-7</strain>
    </source>
</reference>
<evidence type="ECO:0000313" key="1">
    <source>
        <dbReference type="EMBL" id="MXR36976.1"/>
    </source>
</evidence>
<accession>A0A845BRZ4</accession>
<sequence>MFLFLGGFILGQVLERWNLPKRIALLTLRVVG</sequence>